<sequence>MFFLSSKILRTLLMVFVIFVFSGCFVLNVFDTGPSINLGKNQWSIASFENDSVVYTPEDYDVVPDLRFDTQELKIYGNTGCNSFSATYSWVKDEKKEKTIEIRDASLTRKLCSEEIMTFEQKLMEEFDGEFAINEDGDNMVLTKEQLTIHLTPYDNTTSPNNQDVSNQ</sequence>
<dbReference type="PANTHER" id="PTHR35535">
    <property type="entry name" value="HEAT SHOCK PROTEIN HSLJ"/>
    <property type="match status" value="1"/>
</dbReference>
<dbReference type="RefSeq" id="WP_066341044.1">
    <property type="nucleotide sequence ID" value="NZ_CP016503.1"/>
</dbReference>
<dbReference type="PROSITE" id="PS51257">
    <property type="entry name" value="PROKAR_LIPOPROTEIN"/>
    <property type="match status" value="1"/>
</dbReference>
<evidence type="ECO:0000313" key="4">
    <source>
        <dbReference type="Proteomes" id="UP000092884"/>
    </source>
</evidence>
<feature type="transmembrane region" description="Helical" evidence="1">
    <location>
        <begin position="12"/>
        <end position="30"/>
    </location>
</feature>
<accession>A0A1B1U6L2</accession>
<gene>
    <name evidence="3" type="ORF">BBW65_06010</name>
</gene>
<dbReference type="Pfam" id="PF03724">
    <property type="entry name" value="META"/>
    <property type="match status" value="1"/>
</dbReference>
<dbReference type="Proteomes" id="UP000092884">
    <property type="component" value="Chromosome"/>
</dbReference>
<dbReference type="InterPro" id="IPR005184">
    <property type="entry name" value="DUF306_Meta_HslJ"/>
</dbReference>
<feature type="domain" description="DUF306" evidence="2">
    <location>
        <begin position="37"/>
        <end position="146"/>
    </location>
</feature>
<dbReference type="EMBL" id="CP016503">
    <property type="protein sequence ID" value="ANV98376.1"/>
    <property type="molecule type" value="Genomic_DNA"/>
</dbReference>
<protein>
    <recommendedName>
        <fullName evidence="2">DUF306 domain-containing protein</fullName>
    </recommendedName>
</protein>
<keyword evidence="1" id="KW-1133">Transmembrane helix</keyword>
<keyword evidence="4" id="KW-1185">Reference proteome</keyword>
<dbReference type="InterPro" id="IPR053147">
    <property type="entry name" value="Hsp_HslJ-like"/>
</dbReference>
<dbReference type="PANTHER" id="PTHR35535:SF1">
    <property type="entry name" value="HEAT SHOCK PROTEIN HSLJ"/>
    <property type="match status" value="1"/>
</dbReference>
<dbReference type="AlphaFoldDB" id="A0A1B1U6L2"/>
<keyword evidence="1" id="KW-0472">Membrane</keyword>
<name>A0A1B1U6L2_9HELI</name>
<organism evidence="3 4">
    <name type="scientific">Helicobacter enhydrae</name>
    <dbReference type="NCBI Taxonomy" id="222136"/>
    <lineage>
        <taxon>Bacteria</taxon>
        <taxon>Pseudomonadati</taxon>
        <taxon>Campylobacterota</taxon>
        <taxon>Epsilonproteobacteria</taxon>
        <taxon>Campylobacterales</taxon>
        <taxon>Helicobacteraceae</taxon>
        <taxon>Helicobacter</taxon>
    </lineage>
</organism>
<dbReference type="Gene3D" id="2.40.128.270">
    <property type="match status" value="1"/>
</dbReference>
<dbReference type="KEGG" id="het:BBW65_06010"/>
<evidence type="ECO:0000313" key="3">
    <source>
        <dbReference type="EMBL" id="ANV98376.1"/>
    </source>
</evidence>
<dbReference type="STRING" id="222136.BBW65_06010"/>
<reference evidence="4" key="1">
    <citation type="submission" date="2016-07" db="EMBL/GenBank/DDBJ databases">
        <authorList>
            <person name="Florea S."/>
            <person name="Webb J.S."/>
            <person name="Jaromczyk J."/>
            <person name="Schardl C.L."/>
        </authorList>
    </citation>
    <scope>NUCLEOTIDE SEQUENCE [LARGE SCALE GENOMIC DNA]</scope>
    <source>
        <strain evidence="4">MIT 01-6242</strain>
    </source>
</reference>
<evidence type="ECO:0000256" key="1">
    <source>
        <dbReference type="SAM" id="Phobius"/>
    </source>
</evidence>
<keyword evidence="1" id="KW-0812">Transmembrane</keyword>
<dbReference type="OrthoDB" id="5326815at2"/>
<evidence type="ECO:0000259" key="2">
    <source>
        <dbReference type="Pfam" id="PF03724"/>
    </source>
</evidence>
<proteinExistence type="predicted"/>
<dbReference type="InterPro" id="IPR038670">
    <property type="entry name" value="HslJ-like_sf"/>
</dbReference>